<dbReference type="PANTHER" id="PTHR43156">
    <property type="entry name" value="STAGE II SPORULATION PROTEIN E-RELATED"/>
    <property type="match status" value="1"/>
</dbReference>
<dbReference type="Gene3D" id="3.60.40.10">
    <property type="entry name" value="PPM-type phosphatase domain"/>
    <property type="match status" value="1"/>
</dbReference>
<dbReference type="EMBL" id="JBEZFP010000078">
    <property type="protein sequence ID" value="MEU8137056.1"/>
    <property type="molecule type" value="Genomic_DNA"/>
</dbReference>
<feature type="transmembrane region" description="Helical" evidence="2">
    <location>
        <begin position="30"/>
        <end position="49"/>
    </location>
</feature>
<gene>
    <name evidence="4" type="ORF">AB0C36_26520</name>
</gene>
<dbReference type="InterPro" id="IPR001932">
    <property type="entry name" value="PPM-type_phosphatase-like_dom"/>
</dbReference>
<keyword evidence="5" id="KW-1185">Reference proteome</keyword>
<evidence type="ECO:0000313" key="5">
    <source>
        <dbReference type="Proteomes" id="UP001551482"/>
    </source>
</evidence>
<proteinExistence type="predicted"/>
<feature type="transmembrane region" description="Helical" evidence="2">
    <location>
        <begin position="81"/>
        <end position="100"/>
    </location>
</feature>
<evidence type="ECO:0000256" key="2">
    <source>
        <dbReference type="SAM" id="Phobius"/>
    </source>
</evidence>
<dbReference type="InterPro" id="IPR036457">
    <property type="entry name" value="PPM-type-like_dom_sf"/>
</dbReference>
<reference evidence="4 5" key="1">
    <citation type="submission" date="2024-06" db="EMBL/GenBank/DDBJ databases">
        <title>The Natural Products Discovery Center: Release of the First 8490 Sequenced Strains for Exploring Actinobacteria Biosynthetic Diversity.</title>
        <authorList>
            <person name="Kalkreuter E."/>
            <person name="Kautsar S.A."/>
            <person name="Yang D."/>
            <person name="Bader C.D."/>
            <person name="Teijaro C.N."/>
            <person name="Fluegel L."/>
            <person name="Davis C.M."/>
            <person name="Simpson J.R."/>
            <person name="Lauterbach L."/>
            <person name="Steele A.D."/>
            <person name="Gui C."/>
            <person name="Meng S."/>
            <person name="Li G."/>
            <person name="Viehrig K."/>
            <person name="Ye F."/>
            <person name="Su P."/>
            <person name="Kiefer A.F."/>
            <person name="Nichols A."/>
            <person name="Cepeda A.J."/>
            <person name="Yan W."/>
            <person name="Fan B."/>
            <person name="Jiang Y."/>
            <person name="Adhikari A."/>
            <person name="Zheng C.-J."/>
            <person name="Schuster L."/>
            <person name="Cowan T.M."/>
            <person name="Smanski M.J."/>
            <person name="Chevrette M.G."/>
            <person name="De Carvalho L.P.S."/>
            <person name="Shen B."/>
        </authorList>
    </citation>
    <scope>NUCLEOTIDE SEQUENCE [LARGE SCALE GENOMIC DNA]</scope>
    <source>
        <strain evidence="4 5">NPDC048946</strain>
    </source>
</reference>
<dbReference type="GO" id="GO:0004722">
    <property type="term" value="F:protein serine/threonine phosphatase activity"/>
    <property type="evidence" value="ECO:0007669"/>
    <property type="project" value="UniProtKB-EC"/>
</dbReference>
<dbReference type="PANTHER" id="PTHR43156:SF2">
    <property type="entry name" value="STAGE II SPORULATION PROTEIN E"/>
    <property type="match status" value="1"/>
</dbReference>
<dbReference type="RefSeq" id="WP_358358366.1">
    <property type="nucleotide sequence ID" value="NZ_JBEZFP010000078.1"/>
</dbReference>
<dbReference type="EC" id="3.1.3.16" evidence="4"/>
<feature type="transmembrane region" description="Helical" evidence="2">
    <location>
        <begin position="56"/>
        <end position="75"/>
    </location>
</feature>
<dbReference type="SMART" id="SM00331">
    <property type="entry name" value="PP2C_SIG"/>
    <property type="match status" value="1"/>
</dbReference>
<dbReference type="Pfam" id="PF07228">
    <property type="entry name" value="SpoIIE"/>
    <property type="match status" value="1"/>
</dbReference>
<evidence type="ECO:0000256" key="1">
    <source>
        <dbReference type="ARBA" id="ARBA00022801"/>
    </source>
</evidence>
<keyword evidence="1 4" id="KW-0378">Hydrolase</keyword>
<keyword evidence="2" id="KW-0472">Membrane</keyword>
<sequence length="389" mass="40929">MCAPRWMCLTRAEWQNVALVLAISLTDAALGPHVGLLALFAVGPAFAAARGSVRHVYAIGTLSVALTGLSAYITSSVGTQRTVVALAAVVAVTFASAAAARVRIRQERRLADVRQVAAVAQSVILSPPPEDTGPAEIAVSYVSAADDAEIGGDFYEAVPVAGGLRVIVGDVQGKGLDAVRTASAALSAFRESAPDASELRGVTAKIACALQRRPKDEQFVTAVVAELDDDGRLTLLNFGHPDPVIVRASGEEVLAEPRDPGLPLGLEWLGGGGPGVHRTRLARGDRVLFYTDGLAEARDSDGQFYPLVARTGLLREESLDASLAELRRDAQKYAGHRVLDDSALMLLEYRGPTAGSDDAPPQLRGSRPLKYTPTCDVCVTAKCPMAARN</sequence>
<feature type="domain" description="PPM-type phosphatase" evidence="3">
    <location>
        <begin position="135"/>
        <end position="349"/>
    </location>
</feature>
<dbReference type="InterPro" id="IPR052016">
    <property type="entry name" value="Bact_Sigma-Reg"/>
</dbReference>
<evidence type="ECO:0000259" key="3">
    <source>
        <dbReference type="SMART" id="SM00331"/>
    </source>
</evidence>
<accession>A0ABV3DMS6</accession>
<name>A0ABV3DMS6_9ACTN</name>
<comment type="caution">
    <text evidence="4">The sequence shown here is derived from an EMBL/GenBank/DDBJ whole genome shotgun (WGS) entry which is preliminary data.</text>
</comment>
<dbReference type="Proteomes" id="UP001551482">
    <property type="component" value="Unassembled WGS sequence"/>
</dbReference>
<protein>
    <submittedName>
        <fullName evidence="4">PP2C family protein-serine/threonine phosphatase</fullName>
        <ecNumber evidence="4">3.1.3.16</ecNumber>
    </submittedName>
</protein>
<keyword evidence="2" id="KW-1133">Transmembrane helix</keyword>
<organism evidence="4 5">
    <name type="scientific">Streptodolium elevatio</name>
    <dbReference type="NCBI Taxonomy" id="3157996"/>
    <lineage>
        <taxon>Bacteria</taxon>
        <taxon>Bacillati</taxon>
        <taxon>Actinomycetota</taxon>
        <taxon>Actinomycetes</taxon>
        <taxon>Kitasatosporales</taxon>
        <taxon>Streptomycetaceae</taxon>
        <taxon>Streptodolium</taxon>
    </lineage>
</organism>
<dbReference type="SUPFAM" id="SSF81606">
    <property type="entry name" value="PP2C-like"/>
    <property type="match status" value="1"/>
</dbReference>
<evidence type="ECO:0000313" key="4">
    <source>
        <dbReference type="EMBL" id="MEU8137056.1"/>
    </source>
</evidence>
<keyword evidence="2" id="KW-0812">Transmembrane</keyword>